<accession>M3AKB0</accession>
<dbReference type="GO" id="GO:0005634">
    <property type="term" value="C:nucleus"/>
    <property type="evidence" value="ECO:0007669"/>
    <property type="project" value="UniProtKB-SubCell"/>
</dbReference>
<dbReference type="KEGG" id="pfj:MYCFIDRAFT_173893"/>
<dbReference type="SUPFAM" id="SSF55455">
    <property type="entry name" value="SRF-like"/>
    <property type="match status" value="1"/>
</dbReference>
<dbReference type="RefSeq" id="XP_007925518.1">
    <property type="nucleotide sequence ID" value="XM_007927327.1"/>
</dbReference>
<dbReference type="PROSITE" id="PS50066">
    <property type="entry name" value="MADS_BOX_2"/>
    <property type="match status" value="1"/>
</dbReference>
<dbReference type="GeneID" id="19333084"/>
<dbReference type="STRING" id="383855.M3AKB0"/>
<comment type="subcellular location">
    <subcellularLocation>
        <location evidence="1">Nucleus</location>
    </subcellularLocation>
</comment>
<protein>
    <recommendedName>
        <fullName evidence="6">MADS-box domain-containing protein</fullName>
    </recommendedName>
</protein>
<dbReference type="Pfam" id="PF00319">
    <property type="entry name" value="SRF-TF"/>
    <property type="match status" value="1"/>
</dbReference>
<dbReference type="InterPro" id="IPR036879">
    <property type="entry name" value="TF_MADSbox_sf"/>
</dbReference>
<dbReference type="GO" id="GO:0045944">
    <property type="term" value="P:positive regulation of transcription by RNA polymerase II"/>
    <property type="evidence" value="ECO:0007669"/>
    <property type="project" value="UniProtKB-ARBA"/>
</dbReference>
<dbReference type="InterPro" id="IPR002100">
    <property type="entry name" value="TF_MADSbox"/>
</dbReference>
<evidence type="ECO:0000256" key="5">
    <source>
        <dbReference type="ARBA" id="ARBA00023242"/>
    </source>
</evidence>
<dbReference type="VEuPathDB" id="FungiDB:MYCFIDRAFT_173893"/>
<name>M3AKB0_PSEFD</name>
<keyword evidence="2" id="KW-0805">Transcription regulation</keyword>
<dbReference type="GO" id="GO:0003677">
    <property type="term" value="F:DNA binding"/>
    <property type="evidence" value="ECO:0007669"/>
    <property type="project" value="UniProtKB-KW"/>
</dbReference>
<sequence>MKTFQLRYGLSQKRANKRRKRRITLINKAHELATKCEAQVYVLIRYGGRYYTYSSLDKPSWPPSPHDIQSSSYPLPVQLTACDLSNSDNAGVETVGSSLQTAKLLPPVPLPRSFSDPEITLSEPSEHSWTDTDPLGHELLYGQGEMEAYQASVVGNDSSLSKAAIAMSTLSPSMTFQVLAWRLPASINEFEISLPLYPTIVVGTRVNDDVPDPASYGRPFHDEISVDRPSGLHGSYIADVQFGRPPPELSLASFGGRSSDCDEAVMMETSGTPKLLMKLIHDEYVRTNISFKLSTHGEEKDLGRQQRGYLEASVGWNQKIMALMTAKIFTHIH</sequence>
<evidence type="ECO:0000256" key="2">
    <source>
        <dbReference type="ARBA" id="ARBA00023015"/>
    </source>
</evidence>
<keyword evidence="4" id="KW-0804">Transcription</keyword>
<evidence type="ECO:0000313" key="8">
    <source>
        <dbReference type="Proteomes" id="UP000016932"/>
    </source>
</evidence>
<dbReference type="AlphaFoldDB" id="M3AKB0"/>
<organism evidence="7 8">
    <name type="scientific">Pseudocercospora fijiensis (strain CIRAD86)</name>
    <name type="common">Black leaf streak disease fungus</name>
    <name type="synonym">Mycosphaerella fijiensis</name>
    <dbReference type="NCBI Taxonomy" id="383855"/>
    <lineage>
        <taxon>Eukaryota</taxon>
        <taxon>Fungi</taxon>
        <taxon>Dikarya</taxon>
        <taxon>Ascomycota</taxon>
        <taxon>Pezizomycotina</taxon>
        <taxon>Dothideomycetes</taxon>
        <taxon>Dothideomycetidae</taxon>
        <taxon>Mycosphaerellales</taxon>
        <taxon>Mycosphaerellaceae</taxon>
        <taxon>Pseudocercospora</taxon>
    </lineage>
</organism>
<evidence type="ECO:0000256" key="4">
    <source>
        <dbReference type="ARBA" id="ARBA00023163"/>
    </source>
</evidence>
<evidence type="ECO:0000259" key="6">
    <source>
        <dbReference type="PROSITE" id="PS50066"/>
    </source>
</evidence>
<evidence type="ECO:0000313" key="7">
    <source>
        <dbReference type="EMBL" id="EME85021.1"/>
    </source>
</evidence>
<dbReference type="GO" id="GO:0046983">
    <property type="term" value="F:protein dimerization activity"/>
    <property type="evidence" value="ECO:0007669"/>
    <property type="project" value="InterPro"/>
</dbReference>
<gene>
    <name evidence="7" type="ORF">MYCFIDRAFT_173893</name>
</gene>
<keyword evidence="5" id="KW-0539">Nucleus</keyword>
<dbReference type="Gene3D" id="3.40.1810.10">
    <property type="entry name" value="Transcription factor, MADS-box"/>
    <property type="match status" value="1"/>
</dbReference>
<evidence type="ECO:0000256" key="3">
    <source>
        <dbReference type="ARBA" id="ARBA00023125"/>
    </source>
</evidence>
<dbReference type="EMBL" id="KB446557">
    <property type="protein sequence ID" value="EME85021.1"/>
    <property type="molecule type" value="Genomic_DNA"/>
</dbReference>
<proteinExistence type="predicted"/>
<keyword evidence="3" id="KW-0238">DNA-binding</keyword>
<keyword evidence="8" id="KW-1185">Reference proteome</keyword>
<dbReference type="OrthoDB" id="3650524at2759"/>
<reference evidence="7 8" key="1">
    <citation type="journal article" date="2012" name="PLoS Pathog.">
        <title>Diverse lifestyles and strategies of plant pathogenesis encoded in the genomes of eighteen Dothideomycetes fungi.</title>
        <authorList>
            <person name="Ohm R.A."/>
            <person name="Feau N."/>
            <person name="Henrissat B."/>
            <person name="Schoch C.L."/>
            <person name="Horwitz B.A."/>
            <person name="Barry K.W."/>
            <person name="Condon B.J."/>
            <person name="Copeland A.C."/>
            <person name="Dhillon B."/>
            <person name="Glaser F."/>
            <person name="Hesse C.N."/>
            <person name="Kosti I."/>
            <person name="LaButti K."/>
            <person name="Lindquist E.A."/>
            <person name="Lucas S."/>
            <person name="Salamov A.A."/>
            <person name="Bradshaw R.E."/>
            <person name="Ciuffetti L."/>
            <person name="Hamelin R.C."/>
            <person name="Kema G.H.J."/>
            <person name="Lawrence C."/>
            <person name="Scott J.A."/>
            <person name="Spatafora J.W."/>
            <person name="Turgeon B.G."/>
            <person name="de Wit P.J.G.M."/>
            <person name="Zhong S."/>
            <person name="Goodwin S.B."/>
            <person name="Grigoriev I.V."/>
        </authorList>
    </citation>
    <scope>NUCLEOTIDE SEQUENCE [LARGE SCALE GENOMIC DNA]</scope>
    <source>
        <strain evidence="7 8">CIRAD86</strain>
    </source>
</reference>
<evidence type="ECO:0000256" key="1">
    <source>
        <dbReference type="ARBA" id="ARBA00004123"/>
    </source>
</evidence>
<dbReference type="eggNOG" id="ENOG502QZCD">
    <property type="taxonomic scope" value="Eukaryota"/>
</dbReference>
<dbReference type="Proteomes" id="UP000016932">
    <property type="component" value="Unassembled WGS sequence"/>
</dbReference>
<dbReference type="HOGENOM" id="CLU_834522_0_0_1"/>
<feature type="domain" description="MADS-box" evidence="6">
    <location>
        <begin position="11"/>
        <end position="44"/>
    </location>
</feature>